<evidence type="ECO:0000313" key="2">
    <source>
        <dbReference type="Proteomes" id="UP000619743"/>
    </source>
</evidence>
<accession>A0A8J2XRU5</accession>
<sequence length="183" mass="20903">MLPVTDTEQTAPLIALFNQTFHALNTILVKGDGEPLYLPATAATPAQVIFANGYFASAMHELAHWCLAGEERRKLEDYGYWYCPDGRDAIEQAEFEKVEVKPQAIEWAFMAASGRDFRVSTDNLNGVEPDRLGFQHQVYDQLRDYLQDGFPPRAQQWIKALQQAYQTAELSIADFNYRGMYER</sequence>
<organism evidence="1 2">
    <name type="scientific">Neiella marina</name>
    <dbReference type="NCBI Taxonomy" id="508461"/>
    <lineage>
        <taxon>Bacteria</taxon>
        <taxon>Pseudomonadati</taxon>
        <taxon>Pseudomonadota</taxon>
        <taxon>Gammaproteobacteria</taxon>
        <taxon>Alteromonadales</taxon>
        <taxon>Echinimonadaceae</taxon>
        <taxon>Neiella</taxon>
    </lineage>
</organism>
<dbReference type="Pfam" id="PF04315">
    <property type="entry name" value="EpmC"/>
    <property type="match status" value="1"/>
</dbReference>
<dbReference type="Proteomes" id="UP000619743">
    <property type="component" value="Unassembled WGS sequence"/>
</dbReference>
<keyword evidence="2" id="KW-1185">Reference proteome</keyword>
<keyword evidence="1" id="KW-0251">Elongation factor</keyword>
<reference evidence="2" key="1">
    <citation type="journal article" date="2019" name="Int. J. Syst. Evol. Microbiol.">
        <title>The Global Catalogue of Microorganisms (GCM) 10K type strain sequencing project: providing services to taxonomists for standard genome sequencing and annotation.</title>
        <authorList>
            <consortium name="The Broad Institute Genomics Platform"/>
            <consortium name="The Broad Institute Genome Sequencing Center for Infectious Disease"/>
            <person name="Wu L."/>
            <person name="Ma J."/>
        </authorList>
    </citation>
    <scope>NUCLEOTIDE SEQUENCE [LARGE SCALE GENOMIC DNA]</scope>
    <source>
        <strain evidence="2">CGMCC 1.10130</strain>
    </source>
</reference>
<dbReference type="EMBL" id="BMDX01000032">
    <property type="protein sequence ID" value="GGA90529.1"/>
    <property type="molecule type" value="Genomic_DNA"/>
</dbReference>
<protein>
    <submittedName>
        <fullName evidence="1">Elongation factor P hydroxylase</fullName>
    </submittedName>
</protein>
<comment type="caution">
    <text evidence="1">The sequence shown here is derived from an EMBL/GenBank/DDBJ whole genome shotgun (WGS) entry which is preliminary data.</text>
</comment>
<proteinExistence type="predicted"/>
<evidence type="ECO:0000313" key="1">
    <source>
        <dbReference type="EMBL" id="GGA90529.1"/>
    </source>
</evidence>
<name>A0A8J2XRU5_9GAMM</name>
<dbReference type="InterPro" id="IPR007411">
    <property type="entry name" value="EpmC"/>
</dbReference>
<dbReference type="GO" id="GO:0003746">
    <property type="term" value="F:translation elongation factor activity"/>
    <property type="evidence" value="ECO:0007669"/>
    <property type="project" value="UniProtKB-KW"/>
</dbReference>
<keyword evidence="1" id="KW-0648">Protein biosynthesis</keyword>
<gene>
    <name evidence="1" type="primary">yfcM</name>
    <name evidence="1" type="ORF">GCM10011369_35820</name>
</gene>
<dbReference type="AlphaFoldDB" id="A0A8J2XRU5"/>